<dbReference type="Gene3D" id="3.50.30.30">
    <property type="match status" value="1"/>
</dbReference>
<evidence type="ECO:0000313" key="4">
    <source>
        <dbReference type="Proteomes" id="UP001396334"/>
    </source>
</evidence>
<dbReference type="PANTHER" id="PTHR10795">
    <property type="entry name" value="PROPROTEIN CONVERTASE SUBTILISIN/KEXIN"/>
    <property type="match status" value="1"/>
</dbReference>
<comment type="similarity">
    <text evidence="1">Belongs to the peptidase S8 family.</text>
</comment>
<accession>A0ABR2QGA6</accession>
<name>A0ABR2QGA6_9ROSI</name>
<keyword evidence="4" id="KW-1185">Reference proteome</keyword>
<evidence type="ECO:0000256" key="2">
    <source>
        <dbReference type="ARBA" id="ARBA00022729"/>
    </source>
</evidence>
<dbReference type="EMBL" id="JBBPBN010000040">
    <property type="protein sequence ID" value="KAK8999570.1"/>
    <property type="molecule type" value="Genomic_DNA"/>
</dbReference>
<evidence type="ECO:0000256" key="1">
    <source>
        <dbReference type="ARBA" id="ARBA00011073"/>
    </source>
</evidence>
<keyword evidence="2" id="KW-0732">Signal</keyword>
<organism evidence="3 4">
    <name type="scientific">Hibiscus sabdariffa</name>
    <name type="common">roselle</name>
    <dbReference type="NCBI Taxonomy" id="183260"/>
    <lineage>
        <taxon>Eukaryota</taxon>
        <taxon>Viridiplantae</taxon>
        <taxon>Streptophyta</taxon>
        <taxon>Embryophyta</taxon>
        <taxon>Tracheophyta</taxon>
        <taxon>Spermatophyta</taxon>
        <taxon>Magnoliopsida</taxon>
        <taxon>eudicotyledons</taxon>
        <taxon>Gunneridae</taxon>
        <taxon>Pentapetalae</taxon>
        <taxon>rosids</taxon>
        <taxon>malvids</taxon>
        <taxon>Malvales</taxon>
        <taxon>Malvaceae</taxon>
        <taxon>Malvoideae</taxon>
        <taxon>Hibiscus</taxon>
    </lineage>
</organism>
<dbReference type="Proteomes" id="UP001396334">
    <property type="component" value="Unassembled WGS sequence"/>
</dbReference>
<dbReference type="InterPro" id="IPR045051">
    <property type="entry name" value="SBT"/>
</dbReference>
<reference evidence="3 4" key="1">
    <citation type="journal article" date="2024" name="G3 (Bethesda)">
        <title>Genome assembly of Hibiscus sabdariffa L. provides insights into metabolisms of medicinal natural products.</title>
        <authorList>
            <person name="Kim T."/>
        </authorList>
    </citation>
    <scope>NUCLEOTIDE SEQUENCE [LARGE SCALE GENOMIC DNA]</scope>
    <source>
        <strain evidence="3">TK-2024</strain>
        <tissue evidence="3">Old leaves</tissue>
    </source>
</reference>
<evidence type="ECO:0000313" key="3">
    <source>
        <dbReference type="EMBL" id="KAK8999570.1"/>
    </source>
</evidence>
<comment type="caution">
    <text evidence="3">The sequence shown here is derived from an EMBL/GenBank/DDBJ whole genome shotgun (WGS) entry which is preliminary data.</text>
</comment>
<sequence>MYPLIYAGDAPNATLGAYSFFSRYCLPGSLNRTIVEGKIVFCEYIIGWDSDGVMQAGAAGAVIQDAENKDYQFSYPLPLSNVNMNDGRMILNYLNTTENPTATIFKTSQDNNQFAPFVVSFSSRGPNPVTADILKDYVRMMGKCRFSLVNRLRCD</sequence>
<proteinExistence type="inferred from homology"/>
<gene>
    <name evidence="3" type="ORF">V6N11_070731</name>
</gene>
<protein>
    <submittedName>
        <fullName evidence="3">Uncharacterized protein</fullName>
    </submittedName>
</protein>
<dbReference type="CDD" id="cd02120">
    <property type="entry name" value="PA_subtilisin_like"/>
    <property type="match status" value="1"/>
</dbReference>